<keyword evidence="3" id="KW-0004">4Fe-4S</keyword>
<feature type="domain" description="TRAM" evidence="10">
    <location>
        <begin position="351"/>
        <end position="411"/>
    </location>
</feature>
<organism evidence="13 14">
    <name type="scientific">candidate division CPR2 bacterium GW2011_GWC1_41_48</name>
    <dbReference type="NCBI Taxonomy" id="1618344"/>
    <lineage>
        <taxon>Bacteria</taxon>
        <taxon>Bacteria division CPR2</taxon>
    </lineage>
</organism>
<dbReference type="SUPFAM" id="SSF102114">
    <property type="entry name" value="Radical SAM enzymes"/>
    <property type="match status" value="1"/>
</dbReference>
<dbReference type="GO" id="GO:0005829">
    <property type="term" value="C:cytosol"/>
    <property type="evidence" value="ECO:0007669"/>
    <property type="project" value="TreeGrafter"/>
</dbReference>
<dbReference type="SFLD" id="SFLDS00029">
    <property type="entry name" value="Radical_SAM"/>
    <property type="match status" value="1"/>
</dbReference>
<dbReference type="PROSITE" id="PS51449">
    <property type="entry name" value="MTTASE_N"/>
    <property type="match status" value="1"/>
</dbReference>
<feature type="domain" description="Radical SAM core" evidence="12">
    <location>
        <begin position="118"/>
        <end position="348"/>
    </location>
</feature>
<dbReference type="InterPro" id="IPR002792">
    <property type="entry name" value="TRAM_dom"/>
</dbReference>
<keyword evidence="5" id="KW-0949">S-adenosyl-L-methionine</keyword>
<dbReference type="PROSITE" id="PS01278">
    <property type="entry name" value="MTTASE_RADICAL"/>
    <property type="match status" value="1"/>
</dbReference>
<evidence type="ECO:0000259" key="11">
    <source>
        <dbReference type="PROSITE" id="PS51449"/>
    </source>
</evidence>
<evidence type="ECO:0000259" key="10">
    <source>
        <dbReference type="PROSITE" id="PS50926"/>
    </source>
</evidence>
<dbReference type="Proteomes" id="UP000033869">
    <property type="component" value="Unassembled WGS sequence"/>
</dbReference>
<evidence type="ECO:0000313" key="14">
    <source>
        <dbReference type="Proteomes" id="UP000033869"/>
    </source>
</evidence>
<dbReference type="InterPro" id="IPR020612">
    <property type="entry name" value="Methylthiotransferase_CS"/>
</dbReference>
<dbReference type="Pfam" id="PF01938">
    <property type="entry name" value="TRAM"/>
    <property type="match status" value="1"/>
</dbReference>
<gene>
    <name evidence="13" type="ORF">UU65_C0002G0007</name>
</gene>
<keyword evidence="4 13" id="KW-0808">Transferase</keyword>
<dbReference type="GO" id="GO:0035597">
    <property type="term" value="F:tRNA-2-methylthio-N(6)-dimethylallyladenosine(37) synthase activity"/>
    <property type="evidence" value="ECO:0007669"/>
    <property type="project" value="UniProtKB-EC"/>
</dbReference>
<dbReference type="PATRIC" id="fig|1618344.3.peg.334"/>
<accession>A0A0G0W8B6</accession>
<evidence type="ECO:0000256" key="1">
    <source>
        <dbReference type="ARBA" id="ARBA00001966"/>
    </source>
</evidence>
<evidence type="ECO:0000256" key="2">
    <source>
        <dbReference type="ARBA" id="ARBA00003234"/>
    </source>
</evidence>
<dbReference type="Pfam" id="PF00919">
    <property type="entry name" value="UPF0004"/>
    <property type="match status" value="1"/>
</dbReference>
<dbReference type="SFLD" id="SFLDG01082">
    <property type="entry name" value="B12-binding_domain_containing"/>
    <property type="match status" value="1"/>
</dbReference>
<dbReference type="InterPro" id="IPR058240">
    <property type="entry name" value="rSAM_sf"/>
</dbReference>
<evidence type="ECO:0000256" key="7">
    <source>
        <dbReference type="ARBA" id="ARBA00023004"/>
    </source>
</evidence>
<dbReference type="Pfam" id="PF04055">
    <property type="entry name" value="Radical_SAM"/>
    <property type="match status" value="1"/>
</dbReference>
<keyword evidence="6" id="KW-0479">Metal-binding</keyword>
<evidence type="ECO:0000256" key="8">
    <source>
        <dbReference type="ARBA" id="ARBA00023014"/>
    </source>
</evidence>
<protein>
    <recommendedName>
        <fullName evidence="9">tRNA-2-methylthio-N(6)-dimethylallyladenosine synthase</fullName>
        <ecNumber evidence="9">2.8.4.3</ecNumber>
    </recommendedName>
</protein>
<proteinExistence type="predicted"/>
<dbReference type="InterPro" id="IPR006638">
    <property type="entry name" value="Elp3/MiaA/NifB-like_rSAM"/>
</dbReference>
<keyword evidence="7" id="KW-0408">Iron</keyword>
<dbReference type="GO" id="GO:0051539">
    <property type="term" value="F:4 iron, 4 sulfur cluster binding"/>
    <property type="evidence" value="ECO:0007669"/>
    <property type="project" value="UniProtKB-KW"/>
</dbReference>
<dbReference type="GO" id="GO:0046872">
    <property type="term" value="F:metal ion binding"/>
    <property type="evidence" value="ECO:0007669"/>
    <property type="project" value="UniProtKB-KW"/>
</dbReference>
<dbReference type="EC" id="2.8.4.3" evidence="9"/>
<dbReference type="FunFam" id="3.80.30.20:FF:000001">
    <property type="entry name" value="tRNA-2-methylthio-N(6)-dimethylallyladenosine synthase 2"/>
    <property type="match status" value="1"/>
</dbReference>
<evidence type="ECO:0000313" key="13">
    <source>
        <dbReference type="EMBL" id="KKS09229.1"/>
    </source>
</evidence>
<name>A0A0G0W8B6_UNCC2</name>
<dbReference type="PROSITE" id="PS51918">
    <property type="entry name" value="RADICAL_SAM"/>
    <property type="match status" value="1"/>
</dbReference>
<dbReference type="InterPro" id="IPR005839">
    <property type="entry name" value="Methylthiotransferase"/>
</dbReference>
<keyword evidence="8" id="KW-0411">Iron-sulfur</keyword>
<dbReference type="InterPro" id="IPR007197">
    <property type="entry name" value="rSAM"/>
</dbReference>
<comment type="caution">
    <text evidence="13">The sequence shown here is derived from an EMBL/GenBank/DDBJ whole genome shotgun (WGS) entry which is preliminary data.</text>
</comment>
<sequence length="411" mass="46966">MNMSDAERIATTLESINYTPASTEKEADLIVVVSCSVRQSAIDRIHGKIRNWNLRKTKEPLVTVLTGCVLDEDRLAFKKVFDLVFDIENLAQLPAMLADKTAEAEKEIENYFKIIPRYTSAFQAFVPIMTGCNNFCSYCAVPYVRGREYSRPHTEIIAEVRTLLKNGYKEITLLGQNVNSYGNDNPKEITFPELVQLVNDESDDFWLRYITSHPKDMSDELIKKFIQASKLTDYLHLPLQSGSNEILKKMNRHYIYEHYKKLIEKVRAEKPDIAISTDIIVGFPGETNEQFMHTVRAFEEIKYDMAYISQYSPRSGTAAAKLEDDVPKPEKKHREKVLTDILAKTALKHNKKYLDKEVTILADRYQKGVLFGRSGSFKLVAVKTEPRDLIGKFVKVKITDANAWALTGEMA</sequence>
<dbReference type="CDD" id="cd01335">
    <property type="entry name" value="Radical_SAM"/>
    <property type="match status" value="1"/>
</dbReference>
<dbReference type="InterPro" id="IPR023404">
    <property type="entry name" value="rSAM_horseshoe"/>
</dbReference>
<dbReference type="InterPro" id="IPR038135">
    <property type="entry name" value="Methylthiotransferase_N_sf"/>
</dbReference>
<dbReference type="PANTHER" id="PTHR43020">
    <property type="entry name" value="CDK5 REGULATORY SUBUNIT-ASSOCIATED PROTEIN 1"/>
    <property type="match status" value="1"/>
</dbReference>
<dbReference type="NCBIfam" id="TIGR01574">
    <property type="entry name" value="miaB-methiolase"/>
    <property type="match status" value="1"/>
</dbReference>
<feature type="domain" description="MTTase N-terminal" evidence="11">
    <location>
        <begin position="1"/>
        <end position="102"/>
    </location>
</feature>
<evidence type="ECO:0000256" key="5">
    <source>
        <dbReference type="ARBA" id="ARBA00022691"/>
    </source>
</evidence>
<dbReference type="Gene3D" id="3.80.30.20">
    <property type="entry name" value="tm_1862 like domain"/>
    <property type="match status" value="1"/>
</dbReference>
<dbReference type="InterPro" id="IPR013848">
    <property type="entry name" value="Methylthiotransferase_N"/>
</dbReference>
<evidence type="ECO:0000256" key="6">
    <source>
        <dbReference type="ARBA" id="ARBA00022723"/>
    </source>
</evidence>
<evidence type="ECO:0000256" key="9">
    <source>
        <dbReference type="ARBA" id="ARBA00033765"/>
    </source>
</evidence>
<dbReference type="Gene3D" id="3.40.50.12160">
    <property type="entry name" value="Methylthiotransferase, N-terminal domain"/>
    <property type="match status" value="1"/>
</dbReference>
<comment type="cofactor">
    <cofactor evidence="1">
        <name>[4Fe-4S] cluster</name>
        <dbReference type="ChEBI" id="CHEBI:49883"/>
    </cofactor>
</comment>
<dbReference type="NCBIfam" id="TIGR00089">
    <property type="entry name" value="MiaB/RimO family radical SAM methylthiotransferase"/>
    <property type="match status" value="1"/>
</dbReference>
<dbReference type="PROSITE" id="PS50926">
    <property type="entry name" value="TRAM"/>
    <property type="match status" value="1"/>
</dbReference>
<reference evidence="13 14" key="1">
    <citation type="journal article" date="2015" name="Nature">
        <title>rRNA introns, odd ribosomes, and small enigmatic genomes across a large radiation of phyla.</title>
        <authorList>
            <person name="Brown C.T."/>
            <person name="Hug L.A."/>
            <person name="Thomas B.C."/>
            <person name="Sharon I."/>
            <person name="Castelle C.J."/>
            <person name="Singh A."/>
            <person name="Wilkins M.J."/>
            <person name="Williams K.H."/>
            <person name="Banfield J.F."/>
        </authorList>
    </citation>
    <scope>NUCLEOTIDE SEQUENCE [LARGE SCALE GENOMIC DNA]</scope>
</reference>
<evidence type="ECO:0000259" key="12">
    <source>
        <dbReference type="PROSITE" id="PS51918"/>
    </source>
</evidence>
<evidence type="ECO:0000256" key="4">
    <source>
        <dbReference type="ARBA" id="ARBA00022679"/>
    </source>
</evidence>
<dbReference type="SMART" id="SM00729">
    <property type="entry name" value="Elp3"/>
    <property type="match status" value="1"/>
</dbReference>
<evidence type="ECO:0000256" key="3">
    <source>
        <dbReference type="ARBA" id="ARBA00022485"/>
    </source>
</evidence>
<comment type="function">
    <text evidence="2">Catalyzes the methylthiolation of N6-(dimethylallyl)adenosine (i(6)A), leading to the formation of 2-methylthio-N6-(dimethylallyl)adenosine (ms(2)i(6)A) at position 37 in tRNAs that read codons beginning with uridine.</text>
</comment>
<dbReference type="SFLD" id="SFLDG01061">
    <property type="entry name" value="methylthiotransferase"/>
    <property type="match status" value="1"/>
</dbReference>
<dbReference type="AlphaFoldDB" id="A0A0G0W8B6"/>
<dbReference type="EMBL" id="LCBL01000002">
    <property type="protein sequence ID" value="KKS09229.1"/>
    <property type="molecule type" value="Genomic_DNA"/>
</dbReference>
<dbReference type="PANTHER" id="PTHR43020:SF2">
    <property type="entry name" value="MITOCHONDRIAL TRNA METHYLTHIOTRANSFERASE CDK5RAP1"/>
    <property type="match status" value="1"/>
</dbReference>